<evidence type="ECO:0000256" key="6">
    <source>
        <dbReference type="ARBA" id="ARBA00022989"/>
    </source>
</evidence>
<evidence type="ECO:0000256" key="8">
    <source>
        <dbReference type="ARBA" id="ARBA00023157"/>
    </source>
</evidence>
<dbReference type="PANTHER" id="PTHR22727">
    <property type="entry name" value="PROTEIN CBG13728"/>
    <property type="match status" value="1"/>
</dbReference>
<dbReference type="Pfam" id="PF23091">
    <property type="entry name" value="TNFR_ELAPOR1_6th"/>
    <property type="match status" value="1"/>
</dbReference>
<dbReference type="Gene3D" id="2.70.130.10">
    <property type="entry name" value="Mannose-6-phosphate receptor binding domain"/>
    <property type="match status" value="1"/>
</dbReference>
<dbReference type="InterPro" id="IPR009030">
    <property type="entry name" value="Growth_fac_rcpt_cys_sf"/>
</dbReference>
<comment type="subcellular location">
    <subcellularLocation>
        <location evidence="1">Cell membrane</location>
        <topology evidence="1">Single-pass type I membrane protein</topology>
    </subcellularLocation>
</comment>
<dbReference type="Proteomes" id="UP000261540">
    <property type="component" value="Unplaced"/>
</dbReference>
<feature type="region of interest" description="Disordered" evidence="10">
    <location>
        <begin position="881"/>
        <end position="902"/>
    </location>
</feature>
<evidence type="ECO:0000259" key="12">
    <source>
        <dbReference type="PROSITE" id="PS51914"/>
    </source>
</evidence>
<accession>A0A3B3S2M7</accession>
<dbReference type="Ensembl" id="ENSPKIT00000005704.1">
    <property type="protein sequence ID" value="ENSPKIP00000024982.1"/>
    <property type="gene ID" value="ENSPKIG00000008020.1"/>
</dbReference>
<dbReference type="Pfam" id="PF23032">
    <property type="entry name" value="GBD_ELAPOR1-like_3rd"/>
    <property type="match status" value="1"/>
</dbReference>
<evidence type="ECO:0000313" key="13">
    <source>
        <dbReference type="Ensembl" id="ENSPKIP00000024982.1"/>
    </source>
</evidence>
<evidence type="ECO:0000256" key="3">
    <source>
        <dbReference type="ARBA" id="ARBA00022475"/>
    </source>
</evidence>
<dbReference type="GO" id="GO:0005886">
    <property type="term" value="C:plasma membrane"/>
    <property type="evidence" value="ECO:0007669"/>
    <property type="project" value="UniProtKB-SubCell"/>
</dbReference>
<dbReference type="InterPro" id="IPR056609">
    <property type="entry name" value="Elapor1-like_3rd"/>
</dbReference>
<evidence type="ECO:0000256" key="10">
    <source>
        <dbReference type="SAM" id="MobiDB-lite"/>
    </source>
</evidence>
<organism evidence="13 14">
    <name type="scientific">Paramormyrops kingsleyae</name>
    <dbReference type="NCBI Taxonomy" id="1676925"/>
    <lineage>
        <taxon>Eukaryota</taxon>
        <taxon>Metazoa</taxon>
        <taxon>Chordata</taxon>
        <taxon>Craniata</taxon>
        <taxon>Vertebrata</taxon>
        <taxon>Euteleostomi</taxon>
        <taxon>Actinopterygii</taxon>
        <taxon>Neopterygii</taxon>
        <taxon>Teleostei</taxon>
        <taxon>Osteoglossocephala</taxon>
        <taxon>Osteoglossomorpha</taxon>
        <taxon>Osteoglossiformes</taxon>
        <taxon>Mormyridae</taxon>
        <taxon>Paramormyrops</taxon>
    </lineage>
</organism>
<dbReference type="STRING" id="1676925.ENSPKIP00000024982"/>
<keyword evidence="4 11" id="KW-0812">Transmembrane</keyword>
<keyword evidence="7 11" id="KW-0472">Membrane</keyword>
<dbReference type="Pfam" id="PF23089">
    <property type="entry name" value="ELAPOR1_C"/>
    <property type="match status" value="1"/>
</dbReference>
<evidence type="ECO:0000256" key="9">
    <source>
        <dbReference type="ARBA" id="ARBA00023180"/>
    </source>
</evidence>
<evidence type="ECO:0000313" key="14">
    <source>
        <dbReference type="Proteomes" id="UP000261540"/>
    </source>
</evidence>
<reference evidence="13" key="2">
    <citation type="submission" date="2025-09" db="UniProtKB">
        <authorList>
            <consortium name="Ensembl"/>
        </authorList>
    </citation>
    <scope>IDENTIFICATION</scope>
</reference>
<dbReference type="SUPFAM" id="SSF57184">
    <property type="entry name" value="Growth factor receptor domain"/>
    <property type="match status" value="2"/>
</dbReference>
<sequence length="902" mass="99000">METQECQKCAAGTFSLGTGVWFDDWDHLPAGFFSYGADTSMGTAVSNCSNSTWLPKGDYIASNSDECSSTLTYAVNLKQTGSVSFEYFYADNSVFFEFYVQNDQCQSTESESRWMKSTQSDWDTHYVELSHGNNVLYWRTTGFSMGTSSVKPVLLRNVAIKGVAYTSECFHCKPGTYSGEAGAARCAPCPANTYSNKGATSCQSCAEDFYSGIGSGSCEPRPVCKESDYFYTHMPCDSSGKTQLMFKWIEPKICSENSPDAARLPASGAMEPCRPCNPGYFPVNGSGCEACPPGSYSNGSACEQCPAGTEPILGFEYKWWNTMPGNMKTSVYSREYSDSDRTTAWEVAGEYIYTTPGDVDSDYVVLMLTVPGYRPAQLTGRETHNSELSRISFVFETKCTADCMLFFSAGPSEWSSQTVEHWEGSRDQQSYSYIVRSNDTTCFTWAFQRTRAYGTQKQYLADLAKLYYVKVSNVIGGVASGCRRCLLDTSTGGVSPVGGECVPCPAGHYMPNDSSICRSCPDRTIVWVEQPVGEEACQPCGPNTQSNEDRTACVSDCTLSLPLQGGGLAHYDFSSLANTTHFHSSARFTSKGLRYFHQYSVSLCGNEGGPAALCVDNVTESKREVKGHVCQSTVVPSQVRGQRLVSSQPFSIGDTLIGITADTVLDNISSPTAYFPTDSSLPDVIFYYRSAEATLACKKGRSSTIRMRCDPSVLTNDQLSLPSMCSEGTCDGCSFHFLWRTRHACPLCSAHHYKEIISGCDQGIQRTTYVWQQPLQCSGGIPLPAQKLSACVTLDFWLKFGVLTGGVAALLLVVLSCYFWKRTRRLQYKYSKLITNTGETESDLPAADSCAIMEGEDAEDDLIYLTKRSIYGKIKSFSRQRTSDGFDSVPLKSSSGMEMEMN</sequence>
<dbReference type="OrthoDB" id="439917at2759"/>
<dbReference type="InterPro" id="IPR044865">
    <property type="entry name" value="MRH_dom"/>
</dbReference>
<keyword evidence="9" id="KW-0325">Glycoprotein</keyword>
<evidence type="ECO:0000256" key="5">
    <source>
        <dbReference type="ARBA" id="ARBA00022729"/>
    </source>
</evidence>
<keyword evidence="6 11" id="KW-1133">Transmembrane helix</keyword>
<evidence type="ECO:0000256" key="7">
    <source>
        <dbReference type="ARBA" id="ARBA00023136"/>
    </source>
</evidence>
<feature type="domain" description="MRH" evidence="12">
    <location>
        <begin position="555"/>
        <end position="747"/>
    </location>
</feature>
<dbReference type="GO" id="GO:0005802">
    <property type="term" value="C:trans-Golgi network"/>
    <property type="evidence" value="ECO:0007669"/>
    <property type="project" value="TreeGrafter"/>
</dbReference>
<dbReference type="InterPro" id="IPR056610">
    <property type="entry name" value="Elapor1/2_TNFR-like"/>
</dbReference>
<dbReference type="GO" id="GO:0005764">
    <property type="term" value="C:lysosome"/>
    <property type="evidence" value="ECO:0007669"/>
    <property type="project" value="TreeGrafter"/>
</dbReference>
<dbReference type="GeneTree" id="ENSGT00940000156861"/>
<evidence type="ECO:0000256" key="2">
    <source>
        <dbReference type="ARBA" id="ARBA00007627"/>
    </source>
</evidence>
<dbReference type="GO" id="GO:0044090">
    <property type="term" value="P:positive regulation of vacuole organization"/>
    <property type="evidence" value="ECO:0007669"/>
    <property type="project" value="TreeGrafter"/>
</dbReference>
<name>A0A3B3S2M7_9TELE</name>
<dbReference type="InterPro" id="IPR056606">
    <property type="entry name" value="Elapor1/2_C"/>
</dbReference>
<dbReference type="GO" id="GO:0005770">
    <property type="term" value="C:late endosome"/>
    <property type="evidence" value="ECO:0007669"/>
    <property type="project" value="TreeGrafter"/>
</dbReference>
<keyword evidence="8" id="KW-1015">Disulfide bond</keyword>
<dbReference type="Pfam" id="PF23031">
    <property type="entry name" value="GBD_ELAPOR1"/>
    <property type="match status" value="1"/>
</dbReference>
<dbReference type="InterPro" id="IPR056608">
    <property type="entry name" value="Elapor1/2_GBD"/>
</dbReference>
<proteinExistence type="inferred from homology"/>
<keyword evidence="14" id="KW-1185">Reference proteome</keyword>
<dbReference type="SUPFAM" id="SSF50911">
    <property type="entry name" value="Mannose 6-phosphate receptor domain"/>
    <property type="match status" value="1"/>
</dbReference>
<evidence type="ECO:0000256" key="1">
    <source>
        <dbReference type="ARBA" id="ARBA00004251"/>
    </source>
</evidence>
<dbReference type="Gene3D" id="2.10.50.10">
    <property type="entry name" value="Tumor Necrosis Factor Receptor, subunit A, domain 2"/>
    <property type="match status" value="1"/>
</dbReference>
<dbReference type="SMART" id="SM01411">
    <property type="entry name" value="Ephrin_rec_like"/>
    <property type="match status" value="3"/>
</dbReference>
<dbReference type="PROSITE" id="PS51914">
    <property type="entry name" value="MRH"/>
    <property type="match status" value="1"/>
</dbReference>
<reference evidence="13" key="1">
    <citation type="submission" date="2025-08" db="UniProtKB">
        <authorList>
            <consortium name="Ensembl"/>
        </authorList>
    </citation>
    <scope>IDENTIFICATION</scope>
</reference>
<dbReference type="InterPro" id="IPR009011">
    <property type="entry name" value="Man6P_isomerase_rcpt-bd_dom_sf"/>
</dbReference>
<dbReference type="PANTHER" id="PTHR22727:SF13">
    <property type="entry name" value="ENDOSOME_LYSOSOME-ASSOCIATED APOPTOSIS AND AUTOPHAGY REGULATOR 1"/>
    <property type="match status" value="1"/>
</dbReference>
<feature type="transmembrane region" description="Helical" evidence="11">
    <location>
        <begin position="796"/>
        <end position="820"/>
    </location>
</feature>
<protein>
    <submittedName>
        <fullName evidence="13">Endosome-lysosome associated apoptosis and autophagy regulator 1</fullName>
    </submittedName>
</protein>
<keyword evidence="3" id="KW-1003">Cell membrane</keyword>
<evidence type="ECO:0000256" key="4">
    <source>
        <dbReference type="ARBA" id="ARBA00022692"/>
    </source>
</evidence>
<dbReference type="InterPro" id="IPR039181">
    <property type="entry name" value="Elapor1/2"/>
</dbReference>
<feature type="compositionally biased region" description="Polar residues" evidence="10">
    <location>
        <begin position="881"/>
        <end position="896"/>
    </location>
</feature>
<dbReference type="GO" id="GO:0000045">
    <property type="term" value="P:autophagosome assembly"/>
    <property type="evidence" value="ECO:0007669"/>
    <property type="project" value="TreeGrafter"/>
</dbReference>
<comment type="similarity">
    <text evidence="2">Belongs to the ELAPOR family.</text>
</comment>
<dbReference type="AlphaFoldDB" id="A0A3B3S2M7"/>
<dbReference type="GO" id="GO:0070062">
    <property type="term" value="C:extracellular exosome"/>
    <property type="evidence" value="ECO:0007669"/>
    <property type="project" value="TreeGrafter"/>
</dbReference>
<evidence type="ECO:0000256" key="11">
    <source>
        <dbReference type="SAM" id="Phobius"/>
    </source>
</evidence>
<dbReference type="Pfam" id="PF23087">
    <property type="entry name" value="MRH_ELAPOR1_9th"/>
    <property type="match status" value="1"/>
</dbReference>
<dbReference type="InterPro" id="IPR056607">
    <property type="entry name" value="Elapor1/2_MRH"/>
</dbReference>
<keyword evidence="5" id="KW-0732">Signal</keyword>